<feature type="domain" description="ATP-dependent RecD2 DNA helicase SH3" evidence="7">
    <location>
        <begin position="572"/>
        <end position="632"/>
    </location>
</feature>
<dbReference type="AlphaFoldDB" id="A0A916QLB1"/>
<sequence>MTEFTGKLQGIIFSNDQEMFKIISVAIIGSLPGFHGDEIVVTGNFGDLVEGDTYHFSGNLVTHKKFGLQFKADKYKQVMPHEEGSLLKYLSSDKFPGIGRKAAQKILDTLGLDALEIIKENPNKISTLDLSKKQKDVLLQGINKMDNFSDVLLKLAKFGVRKNVATRLYHEYQDQALTQLENDPYEIIYKVSGYAFKTADNIGQSLQIAANDPRRIKGAIYQVLLDKLQGDGNTYVPAKELLLTSQELLGINDYDPISDVLQGLAESGKIVIEDMNVALKQFYETENDIAAIMKKLVDRPVSQDRYSDSELDQAIQDAEKSLKISYDETQKQAIKNALNQPISILTGGPGTGKTTIINGILLCLRTLADIPLSSLQSDDPPFILAAPTGRAAKHMSDITGINAKTIHRLLGLGIGSDSSDDEELNELNGEILIIDEMSMVDMFLFKKLIASIRETTHILFVGDKDQLPSVGAGNVFADLIKSGAFPTTILEQIHRQGDDSTIISLAHAVNSGKDSEIMFKHTKNYSFISCQPNIVDQAVAQITQKALKAGFNPDDIQVLGAMYNGSGGITNLNNVLQEIINPRPENSKVVEAHNEKFHIGDRILQLQNNPEKDIYNGQIGKITGIDLEDGKRAVVANFEGREVNFSLNDLSDVTRAYAITIHKSQGSEFPLVILNLTMQNYVMLKRNLLYTAITRAEKNLVMVGDPKAFIQALKTPGNDRKTGLSKKLQQALGLPTTERETAEESPKPPKAESQTEKPAADAKPQETILTKELIYSGQIDPMIGMEGITLKANKQ</sequence>
<keyword evidence="10" id="KW-1185">Reference proteome</keyword>
<dbReference type="InterPro" id="IPR050534">
    <property type="entry name" value="Coronavir_polyprotein_1ab"/>
</dbReference>
<dbReference type="Gene3D" id="3.40.50.300">
    <property type="entry name" value="P-loop containing nucleotide triphosphate hydrolases"/>
    <property type="match status" value="2"/>
</dbReference>
<protein>
    <recommendedName>
        <fullName evidence="3">ATP-dependent RecD2 DNA helicase</fullName>
        <ecNumber evidence="3">5.6.2.3</ecNumber>
    </recommendedName>
    <alternativeName>
        <fullName evidence="3">DNA 5'-3' helicase subunit RecD2</fullName>
    </alternativeName>
</protein>
<organism evidence="9 10">
    <name type="scientific">Lactobacillus corticis</name>
    <dbReference type="NCBI Taxonomy" id="2201249"/>
    <lineage>
        <taxon>Bacteria</taxon>
        <taxon>Bacillati</taxon>
        <taxon>Bacillota</taxon>
        <taxon>Bacilli</taxon>
        <taxon>Lactobacillales</taxon>
        <taxon>Lactobacillaceae</taxon>
        <taxon>Lactobacillus</taxon>
    </lineage>
</organism>
<dbReference type="CDD" id="cd18809">
    <property type="entry name" value="SF1_C_RecD"/>
    <property type="match status" value="1"/>
</dbReference>
<dbReference type="Pfam" id="PF23139">
    <property type="entry name" value="OB_YrrC"/>
    <property type="match status" value="1"/>
</dbReference>
<evidence type="ECO:0000259" key="7">
    <source>
        <dbReference type="Pfam" id="PF18335"/>
    </source>
</evidence>
<dbReference type="GO" id="GO:0017116">
    <property type="term" value="F:single-stranded DNA helicase activity"/>
    <property type="evidence" value="ECO:0007669"/>
    <property type="project" value="TreeGrafter"/>
</dbReference>
<dbReference type="NCBIfam" id="TIGR01448">
    <property type="entry name" value="recD_rel"/>
    <property type="match status" value="1"/>
</dbReference>
<dbReference type="InterPro" id="IPR055446">
    <property type="entry name" value="RecD2_N_OB"/>
</dbReference>
<dbReference type="GO" id="GO:0009338">
    <property type="term" value="C:exodeoxyribonuclease V complex"/>
    <property type="evidence" value="ECO:0007669"/>
    <property type="project" value="TreeGrafter"/>
</dbReference>
<reference evidence="9" key="1">
    <citation type="submission" date="2020-08" db="EMBL/GenBank/DDBJ databases">
        <title>Taxonomic study for Lactobacillus species isolated from hardwood bark.</title>
        <authorList>
            <person name="Tohno M."/>
            <person name="Tanizawa Y."/>
        </authorList>
    </citation>
    <scope>NUCLEOTIDE SEQUENCE</scope>
    <source>
        <strain evidence="9">B40</strain>
    </source>
</reference>
<accession>A0A916QLB1</accession>
<dbReference type="EMBL" id="BMAY01000017">
    <property type="protein sequence ID" value="GFZ27756.1"/>
    <property type="molecule type" value="Genomic_DNA"/>
</dbReference>
<keyword evidence="3" id="KW-0238">DNA-binding</keyword>
<dbReference type="PANTHER" id="PTHR43788:SF6">
    <property type="entry name" value="DNA HELICASE B"/>
    <property type="match status" value="1"/>
</dbReference>
<dbReference type="HAMAP" id="MF_01488">
    <property type="entry name" value="RecD2"/>
    <property type="match status" value="1"/>
</dbReference>
<evidence type="ECO:0000256" key="3">
    <source>
        <dbReference type="HAMAP-Rule" id="MF_01488"/>
    </source>
</evidence>
<comment type="function">
    <text evidence="3">DNA-dependent ATPase and ATP-dependent 5'-3' DNA helicase. Has no activity on blunt DNA or DNA with 3'-overhangs, requires at least 10 bases of 5'-ssDNA for helicase activity.</text>
</comment>
<proteinExistence type="inferred from homology"/>
<feature type="domain" description="UvrD-like helicase C-terminal" evidence="5">
    <location>
        <begin position="656"/>
        <end position="703"/>
    </location>
</feature>
<evidence type="ECO:0000259" key="6">
    <source>
        <dbReference type="Pfam" id="PF14490"/>
    </source>
</evidence>
<dbReference type="GO" id="GO:0003677">
    <property type="term" value="F:DNA binding"/>
    <property type="evidence" value="ECO:0007669"/>
    <property type="project" value="UniProtKB-UniRule"/>
</dbReference>
<evidence type="ECO:0000256" key="4">
    <source>
        <dbReference type="SAM" id="MobiDB-lite"/>
    </source>
</evidence>
<dbReference type="PANTHER" id="PTHR43788">
    <property type="entry name" value="DNA2/NAM7 HELICASE FAMILY MEMBER"/>
    <property type="match status" value="1"/>
</dbReference>
<feature type="domain" description="ATP-dependent RecD2 DNA helicase OB-fold" evidence="8">
    <location>
        <begin position="1"/>
        <end position="80"/>
    </location>
</feature>
<dbReference type="InterPro" id="IPR027785">
    <property type="entry name" value="UvrD-like_helicase_C"/>
</dbReference>
<dbReference type="Pfam" id="PF14490">
    <property type="entry name" value="HHH_RecD2"/>
    <property type="match status" value="1"/>
</dbReference>
<name>A0A916QLB1_9LACO</name>
<evidence type="ECO:0000256" key="2">
    <source>
        <dbReference type="ARBA" id="ARBA00022840"/>
    </source>
</evidence>
<dbReference type="Pfam" id="PF18335">
    <property type="entry name" value="SH3_13"/>
    <property type="match status" value="1"/>
</dbReference>
<dbReference type="RefSeq" id="WP_212781436.1">
    <property type="nucleotide sequence ID" value="NZ_BMAY01000017.1"/>
</dbReference>
<feature type="binding site" evidence="3">
    <location>
        <begin position="350"/>
        <end position="354"/>
    </location>
    <ligand>
        <name>ATP</name>
        <dbReference type="ChEBI" id="CHEBI:30616"/>
    </ligand>
</feature>
<keyword evidence="3" id="KW-0347">Helicase</keyword>
<dbReference type="GO" id="GO:0006310">
    <property type="term" value="P:DNA recombination"/>
    <property type="evidence" value="ECO:0007669"/>
    <property type="project" value="InterPro"/>
</dbReference>
<dbReference type="InterPro" id="IPR006345">
    <property type="entry name" value="RecD2"/>
</dbReference>
<dbReference type="GO" id="GO:0005524">
    <property type="term" value="F:ATP binding"/>
    <property type="evidence" value="ECO:0007669"/>
    <property type="project" value="UniProtKB-UniRule"/>
</dbReference>
<evidence type="ECO:0000259" key="8">
    <source>
        <dbReference type="Pfam" id="PF23139"/>
    </source>
</evidence>
<dbReference type="Gene3D" id="2.30.30.940">
    <property type="match status" value="1"/>
</dbReference>
<comment type="similarity">
    <text evidence="3">Belongs to the RecD family. RecD2 subfamily.</text>
</comment>
<dbReference type="Gene3D" id="1.10.10.2220">
    <property type="match status" value="1"/>
</dbReference>
<dbReference type="SUPFAM" id="SSF52540">
    <property type="entry name" value="P-loop containing nucleoside triphosphate hydrolases"/>
    <property type="match status" value="2"/>
</dbReference>
<feature type="compositionally biased region" description="Basic and acidic residues" evidence="4">
    <location>
        <begin position="737"/>
        <end position="764"/>
    </location>
</feature>
<dbReference type="EC" id="5.6.2.3" evidence="3"/>
<keyword evidence="3" id="KW-0378">Hydrolase</keyword>
<gene>
    <name evidence="9" type="primary">recD</name>
    <name evidence="3" type="synonym">recD2</name>
    <name evidence="9" type="ORF">LCB40_16360</name>
</gene>
<evidence type="ECO:0000256" key="1">
    <source>
        <dbReference type="ARBA" id="ARBA00022741"/>
    </source>
</evidence>
<dbReference type="Pfam" id="PF13538">
    <property type="entry name" value="UvrD_C_2"/>
    <property type="match status" value="1"/>
</dbReference>
<evidence type="ECO:0000259" key="5">
    <source>
        <dbReference type="Pfam" id="PF13538"/>
    </source>
</evidence>
<evidence type="ECO:0000313" key="9">
    <source>
        <dbReference type="EMBL" id="GFZ27756.1"/>
    </source>
</evidence>
<dbReference type="Pfam" id="PF13245">
    <property type="entry name" value="AAA_19"/>
    <property type="match status" value="1"/>
</dbReference>
<keyword evidence="2 3" id="KW-0067">ATP-binding</keyword>
<feature type="domain" description="ATP-dependent RecD2 DNA helicase-like helix-hairpin-helix" evidence="6">
    <location>
        <begin position="146"/>
        <end position="235"/>
    </location>
</feature>
<keyword evidence="1 3" id="KW-0547">Nucleotide-binding</keyword>
<dbReference type="InterPro" id="IPR027417">
    <property type="entry name" value="P-loop_NTPase"/>
</dbReference>
<dbReference type="CDD" id="cd17933">
    <property type="entry name" value="DEXSc_RecD-like"/>
    <property type="match status" value="1"/>
</dbReference>
<dbReference type="GO" id="GO:0043139">
    <property type="term" value="F:5'-3' DNA helicase activity"/>
    <property type="evidence" value="ECO:0007669"/>
    <property type="project" value="UniProtKB-UniRule"/>
</dbReference>
<comment type="catalytic activity">
    <reaction evidence="3">
        <text>ATP + H2O = ADP + phosphate + H(+)</text>
        <dbReference type="Rhea" id="RHEA:13065"/>
        <dbReference type="ChEBI" id="CHEBI:15377"/>
        <dbReference type="ChEBI" id="CHEBI:15378"/>
        <dbReference type="ChEBI" id="CHEBI:30616"/>
        <dbReference type="ChEBI" id="CHEBI:43474"/>
        <dbReference type="ChEBI" id="CHEBI:456216"/>
        <dbReference type="EC" id="5.6.2.3"/>
    </reaction>
</comment>
<dbReference type="Proteomes" id="UP000677218">
    <property type="component" value="Unassembled WGS sequence"/>
</dbReference>
<dbReference type="GO" id="GO:0016787">
    <property type="term" value="F:hydrolase activity"/>
    <property type="evidence" value="ECO:0007669"/>
    <property type="project" value="UniProtKB-KW"/>
</dbReference>
<dbReference type="InterPro" id="IPR029493">
    <property type="entry name" value="RecD2-like_HHH"/>
</dbReference>
<comment type="caution">
    <text evidence="9">The sequence shown here is derived from an EMBL/GenBank/DDBJ whole genome shotgun (WGS) entry which is preliminary data.</text>
</comment>
<evidence type="ECO:0000313" key="10">
    <source>
        <dbReference type="Proteomes" id="UP000677218"/>
    </source>
</evidence>
<dbReference type="InterPro" id="IPR041451">
    <property type="entry name" value="RecD2_SH13"/>
</dbReference>
<feature type="region of interest" description="Disordered" evidence="4">
    <location>
        <begin position="715"/>
        <end position="768"/>
    </location>
</feature>
<keyword evidence="3" id="KW-0413">Isomerase</keyword>